<dbReference type="RefSeq" id="WP_381422057.1">
    <property type="nucleotide sequence ID" value="NZ_JBHSDH010000013.1"/>
</dbReference>
<evidence type="ECO:0000313" key="2">
    <source>
        <dbReference type="EMBL" id="MFC4291847.1"/>
    </source>
</evidence>
<name>A0ABV8RFX9_9SPHN</name>
<dbReference type="Proteomes" id="UP001595887">
    <property type="component" value="Unassembled WGS sequence"/>
</dbReference>
<evidence type="ECO:0000256" key="1">
    <source>
        <dbReference type="SAM" id="Phobius"/>
    </source>
</evidence>
<keyword evidence="1" id="KW-1133">Transmembrane helix</keyword>
<evidence type="ECO:0000313" key="3">
    <source>
        <dbReference type="Proteomes" id="UP001595887"/>
    </source>
</evidence>
<feature type="transmembrane region" description="Helical" evidence="1">
    <location>
        <begin position="6"/>
        <end position="23"/>
    </location>
</feature>
<accession>A0ABV8RFX9</accession>
<organism evidence="2 3">
    <name type="scientific">Sphingorhabdus arenilitoris</name>
    <dbReference type="NCBI Taxonomy" id="1490041"/>
    <lineage>
        <taxon>Bacteria</taxon>
        <taxon>Pseudomonadati</taxon>
        <taxon>Pseudomonadota</taxon>
        <taxon>Alphaproteobacteria</taxon>
        <taxon>Sphingomonadales</taxon>
        <taxon>Sphingomonadaceae</taxon>
        <taxon>Sphingorhabdus</taxon>
    </lineage>
</organism>
<sequence>MTHQFFIIASFAVTVAGLLWLSVSSYSAMRKSEALADDLKNER</sequence>
<keyword evidence="3" id="KW-1185">Reference proteome</keyword>
<keyword evidence="1" id="KW-0472">Membrane</keyword>
<proteinExistence type="predicted"/>
<dbReference type="EMBL" id="JBHSDH010000013">
    <property type="protein sequence ID" value="MFC4291847.1"/>
    <property type="molecule type" value="Genomic_DNA"/>
</dbReference>
<gene>
    <name evidence="2" type="ORF">ACFOWX_05390</name>
</gene>
<protein>
    <submittedName>
        <fullName evidence="2">Uncharacterized protein</fullName>
    </submittedName>
</protein>
<comment type="caution">
    <text evidence="2">The sequence shown here is derived from an EMBL/GenBank/DDBJ whole genome shotgun (WGS) entry which is preliminary data.</text>
</comment>
<reference evidence="3" key="1">
    <citation type="journal article" date="2019" name="Int. J. Syst. Evol. Microbiol.">
        <title>The Global Catalogue of Microorganisms (GCM) 10K type strain sequencing project: providing services to taxonomists for standard genome sequencing and annotation.</title>
        <authorList>
            <consortium name="The Broad Institute Genomics Platform"/>
            <consortium name="The Broad Institute Genome Sequencing Center for Infectious Disease"/>
            <person name="Wu L."/>
            <person name="Ma J."/>
        </authorList>
    </citation>
    <scope>NUCLEOTIDE SEQUENCE [LARGE SCALE GENOMIC DNA]</scope>
    <source>
        <strain evidence="3">CECT 8531</strain>
    </source>
</reference>
<keyword evidence="1" id="KW-0812">Transmembrane</keyword>